<name>A0A4V3AN25_9GAMM</name>
<comment type="caution">
    <text evidence="2">The sequence shown here is derived from an EMBL/GenBank/DDBJ whole genome shotgun (WGS) entry which is preliminary data.</text>
</comment>
<feature type="compositionally biased region" description="Low complexity" evidence="1">
    <location>
        <begin position="43"/>
        <end position="52"/>
    </location>
</feature>
<gene>
    <name evidence="2" type="ORF">E2F49_15430</name>
</gene>
<dbReference type="RefSeq" id="WP_055250285.1">
    <property type="nucleotide sequence ID" value="NZ_SMTG01000009.1"/>
</dbReference>
<dbReference type="Proteomes" id="UP000295543">
    <property type="component" value="Unassembled WGS sequence"/>
</dbReference>
<keyword evidence="3" id="KW-1185">Reference proteome</keyword>
<organism evidence="2 3">
    <name type="scientific">Luteimonas terrae</name>
    <dbReference type="NCBI Taxonomy" id="1530191"/>
    <lineage>
        <taxon>Bacteria</taxon>
        <taxon>Pseudomonadati</taxon>
        <taxon>Pseudomonadota</taxon>
        <taxon>Gammaproteobacteria</taxon>
        <taxon>Lysobacterales</taxon>
        <taxon>Lysobacteraceae</taxon>
        <taxon>Luteimonas</taxon>
    </lineage>
</organism>
<sequence length="140" mass="14331">MVDAIQAAGLEAAAQGASGGGANQPVAAAYEVGQFAQAMDRAGASSAASANATQDVASTGATEPSDGVRMLMSAMDNLNGGASSIQDLAKTMTQNTGELTPGQVIEMTMKSHHFLFQCEMTSNVANRTSDGIQQLFRQQS</sequence>
<protein>
    <submittedName>
        <fullName evidence="2">Uncharacterized protein</fullName>
    </submittedName>
</protein>
<accession>A0A4V3AN25</accession>
<dbReference type="OrthoDB" id="7565554at2"/>
<evidence type="ECO:0000313" key="2">
    <source>
        <dbReference type="EMBL" id="TDK28952.1"/>
    </source>
</evidence>
<feature type="region of interest" description="Disordered" evidence="1">
    <location>
        <begin position="43"/>
        <end position="65"/>
    </location>
</feature>
<evidence type="ECO:0000313" key="3">
    <source>
        <dbReference type="Proteomes" id="UP000295543"/>
    </source>
</evidence>
<dbReference type="EMBL" id="SMTG01000009">
    <property type="protein sequence ID" value="TDK28952.1"/>
    <property type="molecule type" value="Genomic_DNA"/>
</dbReference>
<evidence type="ECO:0000256" key="1">
    <source>
        <dbReference type="SAM" id="MobiDB-lite"/>
    </source>
</evidence>
<proteinExistence type="predicted"/>
<feature type="compositionally biased region" description="Polar residues" evidence="1">
    <location>
        <begin position="53"/>
        <end position="62"/>
    </location>
</feature>
<reference evidence="2 3" key="1">
    <citation type="submission" date="2019-03" db="EMBL/GenBank/DDBJ databases">
        <title>Luteimonas zhaokaii sp.nov., isolated from the rectal contents of Plateau pika in Yushu, Qinghai Province, China.</title>
        <authorList>
            <person name="Zhang G."/>
        </authorList>
    </citation>
    <scope>NUCLEOTIDE SEQUENCE [LARGE SCALE GENOMIC DNA]</scope>
    <source>
        <strain evidence="2 3">THG-MD21</strain>
    </source>
</reference>
<dbReference type="AlphaFoldDB" id="A0A4V3AN25"/>